<keyword evidence="2" id="KW-1185">Reference proteome</keyword>
<proteinExistence type="predicted"/>
<protein>
    <submittedName>
        <fullName evidence="1">Uncharacterized protein</fullName>
    </submittedName>
</protein>
<gene>
    <name evidence="1" type="ORF">NM688_g9224</name>
</gene>
<comment type="caution">
    <text evidence="1">The sequence shown here is derived from an EMBL/GenBank/DDBJ whole genome shotgun (WGS) entry which is preliminary data.</text>
</comment>
<organism evidence="1 2">
    <name type="scientific">Phlebia brevispora</name>
    <dbReference type="NCBI Taxonomy" id="194682"/>
    <lineage>
        <taxon>Eukaryota</taxon>
        <taxon>Fungi</taxon>
        <taxon>Dikarya</taxon>
        <taxon>Basidiomycota</taxon>
        <taxon>Agaricomycotina</taxon>
        <taxon>Agaricomycetes</taxon>
        <taxon>Polyporales</taxon>
        <taxon>Meruliaceae</taxon>
        <taxon>Phlebia</taxon>
    </lineage>
</organism>
<evidence type="ECO:0000313" key="2">
    <source>
        <dbReference type="Proteomes" id="UP001148662"/>
    </source>
</evidence>
<reference evidence="1" key="1">
    <citation type="submission" date="2022-07" db="EMBL/GenBank/DDBJ databases">
        <title>Genome Sequence of Phlebia brevispora.</title>
        <authorList>
            <person name="Buettner E."/>
        </authorList>
    </citation>
    <scope>NUCLEOTIDE SEQUENCE</scope>
    <source>
        <strain evidence="1">MPL23</strain>
    </source>
</reference>
<name>A0ACC1RJZ6_9APHY</name>
<evidence type="ECO:0000313" key="1">
    <source>
        <dbReference type="EMBL" id="KAJ3519980.1"/>
    </source>
</evidence>
<dbReference type="EMBL" id="JANHOG010002786">
    <property type="protein sequence ID" value="KAJ3519980.1"/>
    <property type="molecule type" value="Genomic_DNA"/>
</dbReference>
<dbReference type="Proteomes" id="UP001148662">
    <property type="component" value="Unassembled WGS sequence"/>
</dbReference>
<accession>A0ACC1RJZ6</accession>
<sequence length="180" mass="19925">MAGADSFVALTGFYRWLFLYVEPEVITALTALPCLFIWTFPGAAWFHHELIPDGSAAPVKALDARTEMTVYQLGNCYLLLGMLSSLVFRAARDALPDNPAAQERILGASLFAMAVADATHIAATWIGLPEELRYAVADWNPTTHGNITFVVFLMVARIAWFMGIGRTRYYYGQSVKVKKA</sequence>